<dbReference type="RefSeq" id="WP_112282904.1">
    <property type="nucleotide sequence ID" value="NZ_MASW01000005.1"/>
</dbReference>
<organism evidence="2 3">
    <name type="scientific">Prauserella muralis</name>
    <dbReference type="NCBI Taxonomy" id="588067"/>
    <lineage>
        <taxon>Bacteria</taxon>
        <taxon>Bacillati</taxon>
        <taxon>Actinomycetota</taxon>
        <taxon>Actinomycetes</taxon>
        <taxon>Pseudonocardiales</taxon>
        <taxon>Pseudonocardiaceae</taxon>
        <taxon>Prauserella</taxon>
    </lineage>
</organism>
<keyword evidence="3" id="KW-1185">Reference proteome</keyword>
<protein>
    <submittedName>
        <fullName evidence="2">Histidine kinase</fullName>
    </submittedName>
</protein>
<accession>A0A2V4APL8</accession>
<evidence type="ECO:0000313" key="3">
    <source>
        <dbReference type="Proteomes" id="UP000249915"/>
    </source>
</evidence>
<sequence length="180" mass="19884">MNSQTAQVDDLRLVALPSAVNCTDMFVHFSLIEWSLADMRDDAVDAARQLVEAVVDSTDSRAPGFVTVRLRIAGECLVVEVEDDQVARAHSGAPRLEGRRTGAVPLEGRGKLVWCELPLPTGVTADSVRLPHRGERRRQVPEPAPEQARPPQPQQHGRHQAGPDPDLVDRVLVGLKRREW</sequence>
<keyword evidence="2" id="KW-0418">Kinase</keyword>
<dbReference type="Proteomes" id="UP000249915">
    <property type="component" value="Unassembled WGS sequence"/>
</dbReference>
<name>A0A2V4APL8_9PSEU</name>
<feature type="compositionally biased region" description="Pro residues" evidence="1">
    <location>
        <begin position="142"/>
        <end position="153"/>
    </location>
</feature>
<dbReference type="AlphaFoldDB" id="A0A2V4APL8"/>
<proteinExistence type="predicted"/>
<reference evidence="2 3" key="1">
    <citation type="submission" date="2016-07" db="EMBL/GenBank/DDBJ databases">
        <title>Draft genome sequence of Prauserella muralis DSM 45305, isolated from a mould-covered wall in an indoor environment.</title>
        <authorList>
            <person name="Ruckert C."/>
            <person name="Albersmeier A."/>
            <person name="Jiang C.-L."/>
            <person name="Jiang Y."/>
            <person name="Kalinowski J."/>
            <person name="Schneider O."/>
            <person name="Winkler A."/>
            <person name="Zotchev S.B."/>
        </authorList>
    </citation>
    <scope>NUCLEOTIDE SEQUENCE [LARGE SCALE GENOMIC DNA]</scope>
    <source>
        <strain evidence="2 3">DSM 45305</strain>
    </source>
</reference>
<gene>
    <name evidence="2" type="ORF">BAY60_20705</name>
</gene>
<comment type="caution">
    <text evidence="2">The sequence shown here is derived from an EMBL/GenBank/DDBJ whole genome shotgun (WGS) entry which is preliminary data.</text>
</comment>
<dbReference type="OrthoDB" id="5180771at2"/>
<evidence type="ECO:0000313" key="2">
    <source>
        <dbReference type="EMBL" id="PXY22299.1"/>
    </source>
</evidence>
<dbReference type="GO" id="GO:0016301">
    <property type="term" value="F:kinase activity"/>
    <property type="evidence" value="ECO:0007669"/>
    <property type="project" value="UniProtKB-KW"/>
</dbReference>
<feature type="region of interest" description="Disordered" evidence="1">
    <location>
        <begin position="125"/>
        <end position="180"/>
    </location>
</feature>
<keyword evidence="2" id="KW-0808">Transferase</keyword>
<evidence type="ECO:0000256" key="1">
    <source>
        <dbReference type="SAM" id="MobiDB-lite"/>
    </source>
</evidence>
<dbReference type="EMBL" id="MASW01000005">
    <property type="protein sequence ID" value="PXY22299.1"/>
    <property type="molecule type" value="Genomic_DNA"/>
</dbReference>